<organism evidence="1 2">
    <name type="scientific">Aeromicrobium choanae</name>
    <dbReference type="NCBI Taxonomy" id="1736691"/>
    <lineage>
        <taxon>Bacteria</taxon>
        <taxon>Bacillati</taxon>
        <taxon>Actinomycetota</taxon>
        <taxon>Actinomycetes</taxon>
        <taxon>Propionibacteriales</taxon>
        <taxon>Nocardioidaceae</taxon>
        <taxon>Aeromicrobium</taxon>
    </lineage>
</organism>
<accession>A0A1T4YQX4</accession>
<dbReference type="InterPro" id="IPR016193">
    <property type="entry name" value="Cytidine_deaminase-like"/>
</dbReference>
<evidence type="ECO:0008006" key="3">
    <source>
        <dbReference type="Google" id="ProtNLM"/>
    </source>
</evidence>
<reference evidence="2" key="1">
    <citation type="submission" date="2017-02" db="EMBL/GenBank/DDBJ databases">
        <authorList>
            <person name="Varghese N."/>
            <person name="Submissions S."/>
        </authorList>
    </citation>
    <scope>NUCLEOTIDE SEQUENCE [LARGE SCALE GENOMIC DNA]</scope>
    <source>
        <strain evidence="2">9H-4</strain>
    </source>
</reference>
<dbReference type="OrthoDB" id="3392994at2"/>
<keyword evidence="2" id="KW-1185">Reference proteome</keyword>
<name>A0A1T4YQX4_9ACTN</name>
<protein>
    <recommendedName>
        <fullName evidence="3">Cytidine deaminase</fullName>
    </recommendedName>
</protein>
<dbReference type="GO" id="GO:0003824">
    <property type="term" value="F:catalytic activity"/>
    <property type="evidence" value="ECO:0007669"/>
    <property type="project" value="InterPro"/>
</dbReference>
<sequence>MDLTPEDAKLVTLARTSRARLGVAQGAAVRDLDGRTYTSATVHLDTLRVSALDLAVAMAVSSGAKGLEAAALVTEGDVPVGLDSVIEFGGAGVTVVVADPAGAVDTVLST</sequence>
<dbReference type="Proteomes" id="UP000191040">
    <property type="component" value="Chromosome I"/>
</dbReference>
<evidence type="ECO:0000313" key="1">
    <source>
        <dbReference type="EMBL" id="SKB03988.1"/>
    </source>
</evidence>
<dbReference type="SUPFAM" id="SSF53927">
    <property type="entry name" value="Cytidine deaminase-like"/>
    <property type="match status" value="1"/>
</dbReference>
<dbReference type="RefSeq" id="WP_078698607.1">
    <property type="nucleotide sequence ID" value="NZ_LT796768.1"/>
</dbReference>
<dbReference type="Gene3D" id="3.40.140.10">
    <property type="entry name" value="Cytidine Deaminase, domain 2"/>
    <property type="match status" value="1"/>
</dbReference>
<evidence type="ECO:0000313" key="2">
    <source>
        <dbReference type="Proteomes" id="UP000191040"/>
    </source>
</evidence>
<gene>
    <name evidence="1" type="ORF">SAMN06295964_0411</name>
</gene>
<dbReference type="STRING" id="1736691.SAMN06295964_0411"/>
<dbReference type="AlphaFoldDB" id="A0A1T4YQX4"/>
<proteinExistence type="predicted"/>
<dbReference type="EMBL" id="LT796768">
    <property type="protein sequence ID" value="SKB03988.1"/>
    <property type="molecule type" value="Genomic_DNA"/>
</dbReference>